<dbReference type="EMBL" id="LJIJ01002158">
    <property type="protein sequence ID" value="ODM90115.1"/>
    <property type="molecule type" value="Genomic_DNA"/>
</dbReference>
<feature type="region of interest" description="Disordered" evidence="4">
    <location>
        <begin position="645"/>
        <end position="668"/>
    </location>
</feature>
<evidence type="ECO:0000256" key="2">
    <source>
        <dbReference type="ARBA" id="ARBA00023157"/>
    </source>
</evidence>
<accession>A0A1D2MAU5</accession>
<dbReference type="Proteomes" id="UP000094527">
    <property type="component" value="Unassembled WGS sequence"/>
</dbReference>
<dbReference type="OrthoDB" id="19261at2759"/>
<evidence type="ECO:0000256" key="4">
    <source>
        <dbReference type="SAM" id="MobiDB-lite"/>
    </source>
</evidence>
<evidence type="ECO:0000313" key="7">
    <source>
        <dbReference type="Proteomes" id="UP000094527"/>
    </source>
</evidence>
<dbReference type="InterPro" id="IPR008977">
    <property type="entry name" value="PHM/PNGase_F_dom_sf"/>
</dbReference>
<dbReference type="PROSITE" id="PS50836">
    <property type="entry name" value="DOMON"/>
    <property type="match status" value="1"/>
</dbReference>
<dbReference type="AlphaFoldDB" id="A0A1D2MAU5"/>
<proteinExistence type="inferred from homology"/>
<evidence type="ECO:0000259" key="5">
    <source>
        <dbReference type="PROSITE" id="PS50836"/>
    </source>
</evidence>
<comment type="similarity">
    <text evidence="1">Belongs to the copper type II ascorbate-dependent monooxygenase family.</text>
</comment>
<sequence length="668" mass="74546">MNILLLCNLHNVFGQNSSSSSSTLTFHQREVLDSELSLEWNVSLESKTILFTIETTRGGTGGSYVALGLTKKGRVEQGNDVVVTGIEANGRPFVADMVALNERSAVQDRNQDWKLVDGRRLDNGGSRITIQRGFDACDEQDTTFNTDLIHVVWGQGGVQSVLSQLEINFQNGSRQIYFLDPIIVPKPPAEGENVGTFRISRRFLLPPRHTSYWCSVHRVNATLPTKHHIVGFAPYFENELGRKHIHHQVIFRCIAPPGADSEQMFQPFADQIGEECYINNNTQLPYFHCAEYVMESAVGGKAVPFSDAVGFALGGEPNPVEYFLYQTHYDNPEVRADMEIETGVDFIYSSRLRPNEGGVLLTGLATFGQWAMPPLTTEFDVAGSCNPRCTTTMFPPEGVDVFAIRLHSHLTRRVRIKHFRGGVELPYIQNDDNYDFNYQQWRWLYNPVKLLPGDQVTVQCGFDNTWKNDSSSTVSGFSTRDEMDLDSFDKIIHSAADPNNVGLTYTQLVTDVTGRYTQEEKIALENEQLYGEHVAFCPNFDVASRIVHYYSIIQQVLPSGVNIPLPEALTSAKISDKTISTPGGNGTARYPRDVPKYIPPKSCPVTSPPSTQFGGGTARVNSQVSSNYGGNKGFGRFAFKRKSSIWGGPDPVQLQIGRGRKRENEKWN</sequence>
<name>A0A1D2MAU5_ORCCI</name>
<comment type="caution">
    <text evidence="6">The sequence shown here is derived from an EMBL/GenBank/DDBJ whole genome shotgun (WGS) entry which is preliminary data.</text>
</comment>
<dbReference type="Pfam" id="PF03351">
    <property type="entry name" value="DOMON"/>
    <property type="match status" value="1"/>
</dbReference>
<dbReference type="InterPro" id="IPR036939">
    <property type="entry name" value="Cu2_ascorb_mOase_N_sf"/>
</dbReference>
<dbReference type="STRING" id="48709.A0A1D2MAU5"/>
<dbReference type="GO" id="GO:0005507">
    <property type="term" value="F:copper ion binding"/>
    <property type="evidence" value="ECO:0007669"/>
    <property type="project" value="InterPro"/>
</dbReference>
<dbReference type="PANTHER" id="PTHR10157:SF23">
    <property type="entry name" value="MOXD1 HOMOLOG 1"/>
    <property type="match status" value="1"/>
</dbReference>
<dbReference type="Gene3D" id="2.60.120.310">
    <property type="entry name" value="Copper type II, ascorbate-dependent monooxygenase, N-terminal domain"/>
    <property type="match status" value="1"/>
</dbReference>
<dbReference type="PANTHER" id="PTHR10157">
    <property type="entry name" value="DOPAMINE BETA HYDROXYLASE RELATED"/>
    <property type="match status" value="1"/>
</dbReference>
<dbReference type="InterPro" id="IPR005018">
    <property type="entry name" value="DOMON_domain"/>
</dbReference>
<dbReference type="SUPFAM" id="SSF49742">
    <property type="entry name" value="PHM/PNGase F"/>
    <property type="match status" value="2"/>
</dbReference>
<dbReference type="InterPro" id="IPR000945">
    <property type="entry name" value="DBH-like"/>
</dbReference>
<keyword evidence="2" id="KW-1015">Disulfide bond</keyword>
<dbReference type="GO" id="GO:0004500">
    <property type="term" value="F:dopamine beta-monooxygenase activity"/>
    <property type="evidence" value="ECO:0007669"/>
    <property type="project" value="InterPro"/>
</dbReference>
<dbReference type="InterPro" id="IPR045266">
    <property type="entry name" value="DOH_DOMON"/>
</dbReference>
<feature type="domain" description="DOMON" evidence="5">
    <location>
        <begin position="34"/>
        <end position="156"/>
    </location>
</feature>
<gene>
    <name evidence="6" type="ORF">Ocin01_16567</name>
</gene>
<evidence type="ECO:0000256" key="3">
    <source>
        <dbReference type="ARBA" id="ARBA00023180"/>
    </source>
</evidence>
<dbReference type="InterPro" id="IPR000323">
    <property type="entry name" value="Cu2_ascorb_mOase_N"/>
</dbReference>
<keyword evidence="3" id="KW-0325">Glycoprotein</keyword>
<dbReference type="Pfam" id="PF01082">
    <property type="entry name" value="Cu2_monooxygen"/>
    <property type="match status" value="1"/>
</dbReference>
<evidence type="ECO:0000313" key="6">
    <source>
        <dbReference type="EMBL" id="ODM90115.1"/>
    </source>
</evidence>
<dbReference type="Pfam" id="PF03712">
    <property type="entry name" value="Cu2_monoox_C"/>
    <property type="match status" value="1"/>
</dbReference>
<protein>
    <submittedName>
        <fullName evidence="6">DBH-like monooxygenase protein 1</fullName>
    </submittedName>
</protein>
<dbReference type="CDD" id="cd09631">
    <property type="entry name" value="DOMON_DOH"/>
    <property type="match status" value="1"/>
</dbReference>
<keyword evidence="6" id="KW-0560">Oxidoreductase</keyword>
<keyword evidence="6" id="KW-0503">Monooxygenase</keyword>
<dbReference type="Gene3D" id="2.60.120.230">
    <property type="match status" value="1"/>
</dbReference>
<keyword evidence="7" id="KW-1185">Reference proteome</keyword>
<dbReference type="InterPro" id="IPR024548">
    <property type="entry name" value="Cu2_monoox_C"/>
</dbReference>
<reference evidence="6 7" key="1">
    <citation type="journal article" date="2016" name="Genome Biol. Evol.">
        <title>Gene Family Evolution Reflects Adaptation to Soil Environmental Stressors in the Genome of the Collembolan Orchesella cincta.</title>
        <authorList>
            <person name="Faddeeva-Vakhrusheva A."/>
            <person name="Derks M.F."/>
            <person name="Anvar S.Y."/>
            <person name="Agamennone V."/>
            <person name="Suring W."/>
            <person name="Smit S."/>
            <person name="van Straalen N.M."/>
            <person name="Roelofs D."/>
        </authorList>
    </citation>
    <scope>NUCLEOTIDE SEQUENCE [LARGE SCALE GENOMIC DNA]</scope>
    <source>
        <tissue evidence="6">Mixed pool</tissue>
    </source>
</reference>
<organism evidence="6 7">
    <name type="scientific">Orchesella cincta</name>
    <name type="common">Springtail</name>
    <name type="synonym">Podura cincta</name>
    <dbReference type="NCBI Taxonomy" id="48709"/>
    <lineage>
        <taxon>Eukaryota</taxon>
        <taxon>Metazoa</taxon>
        <taxon>Ecdysozoa</taxon>
        <taxon>Arthropoda</taxon>
        <taxon>Hexapoda</taxon>
        <taxon>Collembola</taxon>
        <taxon>Entomobryomorpha</taxon>
        <taxon>Entomobryoidea</taxon>
        <taxon>Orchesellidae</taxon>
        <taxon>Orchesellinae</taxon>
        <taxon>Orchesella</taxon>
    </lineage>
</organism>
<dbReference type="InterPro" id="IPR014784">
    <property type="entry name" value="Cu2_ascorb_mOase-like_C"/>
</dbReference>
<evidence type="ECO:0000256" key="1">
    <source>
        <dbReference type="ARBA" id="ARBA00010676"/>
    </source>
</evidence>